<dbReference type="Pfam" id="PF13884">
    <property type="entry name" value="Peptidase_S74"/>
    <property type="match status" value="1"/>
</dbReference>
<dbReference type="EMBL" id="BAABFA010000007">
    <property type="protein sequence ID" value="GAA4462645.1"/>
    <property type="molecule type" value="Genomic_DNA"/>
</dbReference>
<name>A0ABP8NAG5_9BACT</name>
<dbReference type="PROSITE" id="PS51688">
    <property type="entry name" value="ICA"/>
    <property type="match status" value="1"/>
</dbReference>
<proteinExistence type="predicted"/>
<feature type="domain" description="Peptidase S74" evidence="2">
    <location>
        <begin position="53"/>
        <end position="149"/>
    </location>
</feature>
<dbReference type="InterPro" id="IPR030392">
    <property type="entry name" value="S74_ICA"/>
</dbReference>
<keyword evidence="4" id="KW-1185">Reference proteome</keyword>
<dbReference type="Proteomes" id="UP001500067">
    <property type="component" value="Unassembled WGS sequence"/>
</dbReference>
<protein>
    <recommendedName>
        <fullName evidence="2">Peptidase S74 domain-containing protein</fullName>
    </recommendedName>
</protein>
<evidence type="ECO:0000313" key="4">
    <source>
        <dbReference type="Proteomes" id="UP001500067"/>
    </source>
</evidence>
<accession>A0ABP8NAG5</accession>
<organism evidence="3 4">
    <name type="scientific">Nemorincola caseinilytica</name>
    <dbReference type="NCBI Taxonomy" id="2054315"/>
    <lineage>
        <taxon>Bacteria</taxon>
        <taxon>Pseudomonadati</taxon>
        <taxon>Bacteroidota</taxon>
        <taxon>Chitinophagia</taxon>
        <taxon>Chitinophagales</taxon>
        <taxon>Chitinophagaceae</taxon>
        <taxon>Nemorincola</taxon>
    </lineage>
</organism>
<evidence type="ECO:0000259" key="2">
    <source>
        <dbReference type="PROSITE" id="PS51688"/>
    </source>
</evidence>
<reference evidence="4" key="1">
    <citation type="journal article" date="2019" name="Int. J. Syst. Evol. Microbiol.">
        <title>The Global Catalogue of Microorganisms (GCM) 10K type strain sequencing project: providing services to taxonomists for standard genome sequencing and annotation.</title>
        <authorList>
            <consortium name="The Broad Institute Genomics Platform"/>
            <consortium name="The Broad Institute Genome Sequencing Center for Infectious Disease"/>
            <person name="Wu L."/>
            <person name="Ma J."/>
        </authorList>
    </citation>
    <scope>NUCLEOTIDE SEQUENCE [LARGE SCALE GENOMIC DNA]</scope>
    <source>
        <strain evidence="4">JCM 32105</strain>
    </source>
</reference>
<gene>
    <name evidence="3" type="ORF">GCM10023093_09660</name>
</gene>
<feature type="coiled-coil region" evidence="1">
    <location>
        <begin position="135"/>
        <end position="169"/>
    </location>
</feature>
<keyword evidence="1" id="KW-0175">Coiled coil</keyword>
<comment type="caution">
    <text evidence="3">The sequence shown here is derived from an EMBL/GenBank/DDBJ whole genome shotgun (WGS) entry which is preliminary data.</text>
</comment>
<evidence type="ECO:0000313" key="3">
    <source>
        <dbReference type="EMBL" id="GAA4462645.1"/>
    </source>
</evidence>
<sequence>MGGGEAAYGTPTVNDTDNQMMMRFAGGYKLYTNAEATVGAQLAPSDNSWSVISDRRKKEKFCVADGEVFLKKIAKWDLGSWNYKGQDAAHHRHYGPMAQDFYAAFGRDAYGVIGNDTTINQADMMGVSMIAIQALERRSAEVAQLREEVAALKAQLNDQQKQNMELRASLGDRLDAIESELRKNNTVTAEGRK</sequence>
<evidence type="ECO:0000256" key="1">
    <source>
        <dbReference type="SAM" id="Coils"/>
    </source>
</evidence>